<feature type="compositionally biased region" description="Basic and acidic residues" evidence="1">
    <location>
        <begin position="301"/>
        <end position="311"/>
    </location>
</feature>
<dbReference type="Proteomes" id="UP001497516">
    <property type="component" value="Chromosome 1"/>
</dbReference>
<keyword evidence="3" id="KW-1185">Reference proteome</keyword>
<proteinExistence type="predicted"/>
<evidence type="ECO:0000313" key="2">
    <source>
        <dbReference type="EMBL" id="CAL1355107.1"/>
    </source>
</evidence>
<gene>
    <name evidence="2" type="ORF">LTRI10_LOCUS2884</name>
</gene>
<evidence type="ECO:0000256" key="1">
    <source>
        <dbReference type="SAM" id="MobiDB-lite"/>
    </source>
</evidence>
<protein>
    <submittedName>
        <fullName evidence="2">Uncharacterized protein</fullName>
    </submittedName>
</protein>
<feature type="compositionally biased region" description="Gly residues" evidence="1">
    <location>
        <begin position="204"/>
        <end position="217"/>
    </location>
</feature>
<feature type="region of interest" description="Disordered" evidence="1">
    <location>
        <begin position="203"/>
        <end position="311"/>
    </location>
</feature>
<name>A0AAV2CEY5_9ROSI</name>
<evidence type="ECO:0000313" key="3">
    <source>
        <dbReference type="Proteomes" id="UP001497516"/>
    </source>
</evidence>
<sequence>MWGIPTHCRTVAFGKRVAGEKIGTVLEAGAYAMQGMPGHFIKAKVLVDILQTLRSQLYASNPLAGEFWVTLVYEFLPMLYYHCGRLGHIAPNFSFLDPIGIEHYGPELTTEVIGYRVEEAAFIPQLLRPPIQPSVWVNPHTSGVGQESKKQKRDEGMEYIAVEEDDRPVVMALPAKKQTDQEQNMKHVQVKTVKQAEVIAHGSGYNGGGNFSGGGRGHNYKSKGKGGQGGYTVYHKGQGADDKKKLNYYRGGYTPQTGGRNAEGSRGSGPKQNPRGGAGQLQSRQTKEPRQQPFPGTGKQKGKEAFSDDCS</sequence>
<reference evidence="2 3" key="1">
    <citation type="submission" date="2024-04" db="EMBL/GenBank/DDBJ databases">
        <authorList>
            <person name="Fracassetti M."/>
        </authorList>
    </citation>
    <scope>NUCLEOTIDE SEQUENCE [LARGE SCALE GENOMIC DNA]</scope>
</reference>
<accession>A0AAV2CEY5</accession>
<dbReference type="EMBL" id="OZ034813">
    <property type="protein sequence ID" value="CAL1355107.1"/>
    <property type="molecule type" value="Genomic_DNA"/>
</dbReference>
<dbReference type="AlphaFoldDB" id="A0AAV2CEY5"/>
<organism evidence="2 3">
    <name type="scientific">Linum trigynum</name>
    <dbReference type="NCBI Taxonomy" id="586398"/>
    <lineage>
        <taxon>Eukaryota</taxon>
        <taxon>Viridiplantae</taxon>
        <taxon>Streptophyta</taxon>
        <taxon>Embryophyta</taxon>
        <taxon>Tracheophyta</taxon>
        <taxon>Spermatophyta</taxon>
        <taxon>Magnoliopsida</taxon>
        <taxon>eudicotyledons</taxon>
        <taxon>Gunneridae</taxon>
        <taxon>Pentapetalae</taxon>
        <taxon>rosids</taxon>
        <taxon>fabids</taxon>
        <taxon>Malpighiales</taxon>
        <taxon>Linaceae</taxon>
        <taxon>Linum</taxon>
    </lineage>
</organism>